<accession>A0ABX8E663</accession>
<dbReference type="PANTHER" id="PTHR30250">
    <property type="entry name" value="PST FAMILY PREDICTED COLANIC ACID TRANSPORTER"/>
    <property type="match status" value="1"/>
</dbReference>
<feature type="transmembrane region" description="Helical" evidence="6">
    <location>
        <begin position="347"/>
        <end position="370"/>
    </location>
</feature>
<reference evidence="7 8" key="1">
    <citation type="journal article" date="2021" name="Int. J. Syst. Evol. Microbiol.">
        <title>Novosphingobium decolorationis sp. nov., an aniline blue-decolourizing bacterium isolated from East Pacific sediment.</title>
        <authorList>
            <person name="Chen X."/>
            <person name="Dong B."/>
            <person name="Chen T."/>
            <person name="Ren N."/>
            <person name="Wang J."/>
            <person name="Xu Y."/>
            <person name="Yang J."/>
            <person name="Zhu S."/>
            <person name="Chen J."/>
        </authorList>
    </citation>
    <scope>NUCLEOTIDE SEQUENCE [LARGE SCALE GENOMIC DNA]</scope>
    <source>
        <strain evidence="7 8">502str22</strain>
    </source>
</reference>
<evidence type="ECO:0000313" key="7">
    <source>
        <dbReference type="EMBL" id="QVM83705.1"/>
    </source>
</evidence>
<sequence>MPLPSTASILSSVLNRYRHAPEPFWAMASQVLTSAANFLTSMILIRSIGLIEFGRFSICFLLIMMTRKFLIFVVLTPMSSIMPSIANERLPDYRFFLYLLATAFALVSSLVLIGPVHLWGLLLNAPWLPSLALSLFAANSLANLTDFSRRLLLDCRQPISSFAIDALRFTLQLALMIAFAVLARDQLSADLALWFMAAGSLAGLVLSVLLTHRLRPNFRLVGEFWSRHHHYTGWNSVSTILETIQSTAPLLIASAVLGEATTGTLRAIQQFANLLNLPFNALLQVLPSMASRRYATRGLGAMNALLTKVTLVSSAGIVALSLAILLASDFVLRQALKLETGDAIPIFIAYMVLNVCMLIRLPTIITCSVLSVPRAQAAASVIGAILATAGTYLLLFPLGPIAAPVVNAVSLLVTTLLTWHNMRPRLHQVRA</sequence>
<evidence type="ECO:0000313" key="8">
    <source>
        <dbReference type="Proteomes" id="UP000677126"/>
    </source>
</evidence>
<dbReference type="EMBL" id="CP054856">
    <property type="protein sequence ID" value="QVM83705.1"/>
    <property type="molecule type" value="Genomic_DNA"/>
</dbReference>
<feature type="transmembrane region" description="Helical" evidence="6">
    <location>
        <begin position="191"/>
        <end position="210"/>
    </location>
</feature>
<dbReference type="InterPro" id="IPR050833">
    <property type="entry name" value="Poly_Biosynth_Transport"/>
</dbReference>
<keyword evidence="4 6" id="KW-1133">Transmembrane helix</keyword>
<evidence type="ECO:0008006" key="9">
    <source>
        <dbReference type="Google" id="ProtNLM"/>
    </source>
</evidence>
<evidence type="ECO:0000256" key="6">
    <source>
        <dbReference type="SAM" id="Phobius"/>
    </source>
</evidence>
<feature type="transmembrane region" description="Helical" evidence="6">
    <location>
        <begin position="95"/>
        <end position="119"/>
    </location>
</feature>
<comment type="subcellular location">
    <subcellularLocation>
        <location evidence="1">Cell membrane</location>
        <topology evidence="1">Multi-pass membrane protein</topology>
    </subcellularLocation>
</comment>
<evidence type="ECO:0000256" key="1">
    <source>
        <dbReference type="ARBA" id="ARBA00004651"/>
    </source>
</evidence>
<dbReference type="PANTHER" id="PTHR30250:SF11">
    <property type="entry name" value="O-ANTIGEN TRANSPORTER-RELATED"/>
    <property type="match status" value="1"/>
</dbReference>
<evidence type="ECO:0000256" key="4">
    <source>
        <dbReference type="ARBA" id="ARBA00022989"/>
    </source>
</evidence>
<evidence type="ECO:0000256" key="2">
    <source>
        <dbReference type="ARBA" id="ARBA00022475"/>
    </source>
</evidence>
<gene>
    <name evidence="7" type="ORF">HT578_08345</name>
</gene>
<protein>
    <recommendedName>
        <fullName evidence="9">O-antigen/teichoic acid export membrane protein</fullName>
    </recommendedName>
</protein>
<feature type="transmembrane region" description="Helical" evidence="6">
    <location>
        <begin position="166"/>
        <end position="185"/>
    </location>
</feature>
<keyword evidence="5 6" id="KW-0472">Membrane</keyword>
<evidence type="ECO:0000256" key="3">
    <source>
        <dbReference type="ARBA" id="ARBA00022692"/>
    </source>
</evidence>
<feature type="transmembrane region" description="Helical" evidence="6">
    <location>
        <begin position="305"/>
        <end position="327"/>
    </location>
</feature>
<feature type="transmembrane region" description="Helical" evidence="6">
    <location>
        <begin position="401"/>
        <end position="420"/>
    </location>
</feature>
<keyword evidence="3 6" id="KW-0812">Transmembrane</keyword>
<dbReference type="Proteomes" id="UP000677126">
    <property type="component" value="Chromosome"/>
</dbReference>
<name>A0ABX8E663_9SPHN</name>
<evidence type="ECO:0000256" key="5">
    <source>
        <dbReference type="ARBA" id="ARBA00023136"/>
    </source>
</evidence>
<dbReference type="RefSeq" id="WP_213503638.1">
    <property type="nucleotide sequence ID" value="NZ_CP054856.1"/>
</dbReference>
<feature type="transmembrane region" description="Helical" evidence="6">
    <location>
        <begin position="377"/>
        <end position="395"/>
    </location>
</feature>
<organism evidence="7 8">
    <name type="scientific">Novosphingobium decolorationis</name>
    <dbReference type="NCBI Taxonomy" id="2698673"/>
    <lineage>
        <taxon>Bacteria</taxon>
        <taxon>Pseudomonadati</taxon>
        <taxon>Pseudomonadota</taxon>
        <taxon>Alphaproteobacteria</taxon>
        <taxon>Sphingomonadales</taxon>
        <taxon>Sphingomonadaceae</taxon>
        <taxon>Novosphingobium</taxon>
    </lineage>
</organism>
<keyword evidence="8" id="KW-1185">Reference proteome</keyword>
<keyword evidence="2" id="KW-1003">Cell membrane</keyword>
<proteinExistence type="predicted"/>